<dbReference type="Pfam" id="PF02113">
    <property type="entry name" value="Peptidase_S13"/>
    <property type="match status" value="1"/>
</dbReference>
<gene>
    <name evidence="3" type="primary">dacB</name>
    <name evidence="3" type="ORF">BN1804_02872</name>
</gene>
<protein>
    <submittedName>
        <fullName evidence="3">D-alanyl-D-alanine carboxypeptidase DacB</fullName>
    </submittedName>
</protein>
<evidence type="ECO:0000256" key="1">
    <source>
        <dbReference type="ARBA" id="ARBA00006096"/>
    </source>
</evidence>
<dbReference type="AlphaFoldDB" id="A0A0G4QE30"/>
<keyword evidence="3" id="KW-0645">Protease</keyword>
<reference evidence="4" key="1">
    <citation type="submission" date="2015-06" db="EMBL/GenBank/DDBJ databases">
        <authorList>
            <person name="Urmite Genomes"/>
        </authorList>
    </citation>
    <scope>NUCLEOTIDE SEQUENCE [LARGE SCALE GENOMIC DNA]</scope>
    <source>
        <strain evidence="4">CSUR P1867</strain>
    </source>
</reference>
<dbReference type="NCBIfam" id="NF008322">
    <property type="entry name" value="PRK11113.1"/>
    <property type="match status" value="1"/>
</dbReference>
<keyword evidence="2" id="KW-0378">Hydrolase</keyword>
<dbReference type="PRINTS" id="PR00922">
    <property type="entry name" value="DADACBPTASE3"/>
</dbReference>
<dbReference type="PANTHER" id="PTHR30023:SF0">
    <property type="entry name" value="PENICILLIN-SENSITIVE CARBOXYPEPTIDASE A"/>
    <property type="match status" value="1"/>
</dbReference>
<dbReference type="InterPro" id="IPR012338">
    <property type="entry name" value="Beta-lactam/transpept-like"/>
</dbReference>
<evidence type="ECO:0000313" key="4">
    <source>
        <dbReference type="Proteomes" id="UP000183920"/>
    </source>
</evidence>
<proteinExistence type="inferred from homology"/>
<dbReference type="RefSeq" id="WP_072064557.1">
    <property type="nucleotide sequence ID" value="NZ_CVRY01000006.1"/>
</dbReference>
<dbReference type="Gene3D" id="3.40.710.10">
    <property type="entry name" value="DD-peptidase/beta-lactamase superfamily"/>
    <property type="match status" value="1"/>
</dbReference>
<dbReference type="Proteomes" id="UP000183920">
    <property type="component" value="Unassembled WGS sequence"/>
</dbReference>
<organism evidence="3 4">
    <name type="scientific">Proteus penneri</name>
    <dbReference type="NCBI Taxonomy" id="102862"/>
    <lineage>
        <taxon>Bacteria</taxon>
        <taxon>Pseudomonadati</taxon>
        <taxon>Pseudomonadota</taxon>
        <taxon>Gammaproteobacteria</taxon>
        <taxon>Enterobacterales</taxon>
        <taxon>Morganellaceae</taxon>
        <taxon>Proteus</taxon>
    </lineage>
</organism>
<comment type="similarity">
    <text evidence="1">Belongs to the peptidase S13 family.</text>
</comment>
<dbReference type="NCBIfam" id="TIGR00666">
    <property type="entry name" value="PBP4"/>
    <property type="match status" value="1"/>
</dbReference>
<dbReference type="GO" id="GO:0006508">
    <property type="term" value="P:proteolysis"/>
    <property type="evidence" value="ECO:0007669"/>
    <property type="project" value="InterPro"/>
</dbReference>
<name>A0A0G4QE30_9GAMM</name>
<dbReference type="Gene3D" id="3.50.80.20">
    <property type="entry name" value="D-Ala-D-Ala carboxypeptidase C, peptidase S13"/>
    <property type="match status" value="1"/>
</dbReference>
<keyword evidence="3" id="KW-0121">Carboxypeptidase</keyword>
<dbReference type="PANTHER" id="PTHR30023">
    <property type="entry name" value="D-ALANYL-D-ALANINE CARBOXYPEPTIDASE"/>
    <property type="match status" value="1"/>
</dbReference>
<evidence type="ECO:0000313" key="3">
    <source>
        <dbReference type="EMBL" id="CRL64197.1"/>
    </source>
</evidence>
<dbReference type="InterPro" id="IPR000667">
    <property type="entry name" value="Peptidase_S13"/>
</dbReference>
<dbReference type="EMBL" id="CVRY01000006">
    <property type="protein sequence ID" value="CRL64197.1"/>
    <property type="molecule type" value="Genomic_DNA"/>
</dbReference>
<dbReference type="SUPFAM" id="SSF56601">
    <property type="entry name" value="beta-lactamase/transpeptidase-like"/>
    <property type="match status" value="1"/>
</dbReference>
<evidence type="ECO:0000256" key="2">
    <source>
        <dbReference type="ARBA" id="ARBA00022801"/>
    </source>
</evidence>
<sequence length="480" mass="52717">MRLLSTFRRILYTLSIISFSTQAIPVENYISLLPEGTQVGLITQPVGAASPNLNYHADQLALPASTQKVVTALAALLQLGGDYQFTTTMETEGKIKDNQLNGDLIFRFTGDPTLSRQQLRAMVAVLKQSGVTKVQGDLLIDTSAFSSHDKAPGWVWNDLTQCFSAPPSAAIVDKNCFSVLLQSGNKEGDIATIRKASFYPVTVLSEVETYEKGSTHTRFCELDVTVRDLNTYVITGCIPKRDDAVPLMFSIQDGAHWAGTILKEELQRANIELDGYIKRRSQLKAPVTVLAQTQSKPLHNLLTTMLKESDNMIADTVFRTIGREYYGVAGTWRSGAEATRAILKQKAGIDLGNTVMVDGSGLSRHNLISPATMMQVLQYIGQHESDLNFITMLPLSGHDGTLQYRGGFHEAGVDGKVSAKTGSLKGVYNLAGFMTTANGQKVAFVQYVSSYSPPTKNRNAGRAYLVRFETNLYKDMYNNR</sequence>
<dbReference type="GO" id="GO:0004185">
    <property type="term" value="F:serine-type carboxypeptidase activity"/>
    <property type="evidence" value="ECO:0007669"/>
    <property type="project" value="InterPro"/>
</dbReference>
<accession>A0A0G4QE30</accession>
<dbReference type="GO" id="GO:0000270">
    <property type="term" value="P:peptidoglycan metabolic process"/>
    <property type="evidence" value="ECO:0007669"/>
    <property type="project" value="TreeGrafter"/>
</dbReference>